<dbReference type="PANTHER" id="PTHR19328:SF75">
    <property type="entry name" value="ALDOSE SUGAR DEHYDROGENASE YLII"/>
    <property type="match status" value="1"/>
</dbReference>
<accession>A0A074MBG3</accession>
<keyword evidence="1" id="KW-0732">Signal</keyword>
<feature type="signal peptide" evidence="1">
    <location>
        <begin position="1"/>
        <end position="18"/>
    </location>
</feature>
<keyword evidence="4" id="KW-1185">Reference proteome</keyword>
<dbReference type="AlphaFoldDB" id="A0A074MBG3"/>
<proteinExistence type="predicted"/>
<feature type="chain" id="PRO_5001698680" description="Glucose/Sorbosone dehydrogenase domain-containing protein" evidence="1">
    <location>
        <begin position="19"/>
        <end position="402"/>
    </location>
</feature>
<evidence type="ECO:0000259" key="2">
    <source>
        <dbReference type="Pfam" id="PF07995"/>
    </source>
</evidence>
<gene>
    <name evidence="3" type="ORF">EH31_14180</name>
</gene>
<feature type="domain" description="Glucose/Sorbosone dehydrogenase" evidence="2">
    <location>
        <begin position="55"/>
        <end position="390"/>
    </location>
</feature>
<evidence type="ECO:0000313" key="3">
    <source>
        <dbReference type="EMBL" id="KEO89178.1"/>
    </source>
</evidence>
<dbReference type="InterPro" id="IPR011042">
    <property type="entry name" value="6-blade_b-propeller_TolB-like"/>
</dbReference>
<dbReference type="Pfam" id="PF07995">
    <property type="entry name" value="GSDH"/>
    <property type="match status" value="1"/>
</dbReference>
<dbReference type="Gene3D" id="2.120.10.30">
    <property type="entry name" value="TolB, C-terminal domain"/>
    <property type="match status" value="1"/>
</dbReference>
<organism evidence="3 4">
    <name type="scientific">Erythrobacter longus</name>
    <dbReference type="NCBI Taxonomy" id="1044"/>
    <lineage>
        <taxon>Bacteria</taxon>
        <taxon>Pseudomonadati</taxon>
        <taxon>Pseudomonadota</taxon>
        <taxon>Alphaproteobacteria</taxon>
        <taxon>Sphingomonadales</taxon>
        <taxon>Erythrobacteraceae</taxon>
        <taxon>Erythrobacter/Porphyrobacter group</taxon>
        <taxon>Erythrobacter</taxon>
    </lineage>
</organism>
<dbReference type="STRING" id="1044.EH31_14180"/>
<dbReference type="EMBL" id="JMIW01000006">
    <property type="protein sequence ID" value="KEO89178.1"/>
    <property type="molecule type" value="Genomic_DNA"/>
</dbReference>
<dbReference type="PANTHER" id="PTHR19328">
    <property type="entry name" value="HEDGEHOG-INTERACTING PROTEIN"/>
    <property type="match status" value="1"/>
</dbReference>
<evidence type="ECO:0000313" key="4">
    <source>
        <dbReference type="Proteomes" id="UP000027647"/>
    </source>
</evidence>
<dbReference type="PROSITE" id="PS51257">
    <property type="entry name" value="PROKAR_LIPOPROTEIN"/>
    <property type="match status" value="1"/>
</dbReference>
<name>A0A074MBG3_ERYLO</name>
<dbReference type="Proteomes" id="UP000027647">
    <property type="component" value="Unassembled WGS sequence"/>
</dbReference>
<dbReference type="InterPro" id="IPR011041">
    <property type="entry name" value="Quinoprot_gluc/sorb_DH_b-prop"/>
</dbReference>
<sequence length="402" mass="43395">MRAIFTTLALGAATLTLAACTDQGASPTGDKTSVLAGRVDAGPVNYEVQTVAEGLDHPWSLAFLPDGNMLVTERTGALLLIKPDGSQETVQDFTGSWKLPPVHFGDGIQAGLFDVVLHPQFGDNDLIYISYAGLLENGENTLILARFVYADGKLLDGEEIFRASPSRIQGNHYGARIAFLPDGTLLMPIGDAFHFREEAQNLDNHFGKIVRLNDDGSVPADNPFVGQEGALPEIWSYGHRNPQGILVAADGRVLENEHGPAGGDEVNHIEKGANYGWPTVTYALDYSGGRVSPFEALEGTEQSLVHFTPSIAPSGFAQYSGPPSSDTPFPDWQGDLFLSALALRHVRHIEMEADGSLGKQQELFGELGVRLRDVRSGPDGMLYLLTEEEGETSRILRITPKG</sequence>
<dbReference type="InterPro" id="IPR012938">
    <property type="entry name" value="Glc/Sorbosone_DH"/>
</dbReference>
<reference evidence="3 4" key="1">
    <citation type="submission" date="2014-04" db="EMBL/GenBank/DDBJ databases">
        <title>A comprehensive comparison of genomes of Erythrobacter spp. strains.</title>
        <authorList>
            <person name="Zheng Q."/>
        </authorList>
    </citation>
    <scope>NUCLEOTIDE SEQUENCE [LARGE SCALE GENOMIC DNA]</scope>
    <source>
        <strain evidence="3 4">DSM 6997</strain>
    </source>
</reference>
<comment type="caution">
    <text evidence="3">The sequence shown here is derived from an EMBL/GenBank/DDBJ whole genome shotgun (WGS) entry which is preliminary data.</text>
</comment>
<dbReference type="SUPFAM" id="SSF50952">
    <property type="entry name" value="Soluble quinoprotein glucose dehydrogenase"/>
    <property type="match status" value="1"/>
</dbReference>
<protein>
    <recommendedName>
        <fullName evidence="2">Glucose/Sorbosone dehydrogenase domain-containing protein</fullName>
    </recommendedName>
</protein>
<dbReference type="OrthoDB" id="9770043at2"/>
<evidence type="ECO:0000256" key="1">
    <source>
        <dbReference type="SAM" id="SignalP"/>
    </source>
</evidence>
<dbReference type="RefSeq" id="WP_034961055.1">
    <property type="nucleotide sequence ID" value="NZ_JMIW01000006.1"/>
</dbReference>
<dbReference type="eggNOG" id="COG2133">
    <property type="taxonomic scope" value="Bacteria"/>
</dbReference>